<sequence length="87" mass="9221">MLQVVSVVGAVAILLAFAANQFRWLDRTSVAYQGLNLLGSLLLTVVAVAERQYGFILLEGVWAIVSLWGLITLSTGRSSQAGGRADG</sequence>
<keyword evidence="1" id="KW-0812">Transmembrane</keyword>
<feature type="domain" description="CBU-0592-like" evidence="2">
    <location>
        <begin position="3"/>
        <end position="73"/>
    </location>
</feature>
<dbReference type="NCBIfam" id="NF047864">
    <property type="entry name" value="CBU_0592_membra"/>
    <property type="match status" value="1"/>
</dbReference>
<gene>
    <name evidence="3" type="ordered locus">Tter_2790</name>
</gene>
<dbReference type="Proteomes" id="UP000000323">
    <property type="component" value="Chromosome 2"/>
</dbReference>
<dbReference type="EMBL" id="CP001826">
    <property type="protein sequence ID" value="ACZ43674.1"/>
    <property type="molecule type" value="Genomic_DNA"/>
</dbReference>
<proteinExistence type="predicted"/>
<dbReference type="HOGENOM" id="CLU_160525_2_0_0"/>
<accession>D1CIV4</accession>
<dbReference type="Pfam" id="PF26604">
    <property type="entry name" value="CBU_0592"/>
    <property type="match status" value="1"/>
</dbReference>
<dbReference type="KEGG" id="ttr:Tter_2790"/>
<evidence type="ECO:0000313" key="4">
    <source>
        <dbReference type="Proteomes" id="UP000000323"/>
    </source>
</evidence>
<keyword evidence="1" id="KW-0472">Membrane</keyword>
<dbReference type="RefSeq" id="WP_012876705.1">
    <property type="nucleotide sequence ID" value="NC_013526.1"/>
</dbReference>
<keyword evidence="4" id="KW-1185">Reference proteome</keyword>
<dbReference type="eggNOG" id="ENOG5033DCB">
    <property type="taxonomic scope" value="Bacteria"/>
</dbReference>
<evidence type="ECO:0000313" key="3">
    <source>
        <dbReference type="EMBL" id="ACZ43674.1"/>
    </source>
</evidence>
<dbReference type="OrthoDB" id="73992at2"/>
<evidence type="ECO:0000256" key="1">
    <source>
        <dbReference type="SAM" id="Phobius"/>
    </source>
</evidence>
<organism evidence="3 4">
    <name type="scientific">Thermobaculum terrenum (strain ATCC BAA-798 / CCMEE 7001 / YNP1)</name>
    <dbReference type="NCBI Taxonomy" id="525904"/>
    <lineage>
        <taxon>Bacteria</taxon>
        <taxon>Bacillati</taxon>
        <taxon>Chloroflexota</taxon>
        <taxon>Chloroflexia</taxon>
        <taxon>Candidatus Thermobaculales</taxon>
        <taxon>Candidatus Thermobaculaceae</taxon>
        <taxon>Thermobaculum</taxon>
    </lineage>
</organism>
<feature type="transmembrane region" description="Helical" evidence="1">
    <location>
        <begin position="28"/>
        <end position="48"/>
    </location>
</feature>
<reference evidence="4" key="1">
    <citation type="journal article" date="2010" name="Stand. Genomic Sci.">
        <title>Complete genome sequence of 'Thermobaculum terrenum' type strain (YNP1).</title>
        <authorList>
            <person name="Kiss H."/>
            <person name="Cleland D."/>
            <person name="Lapidus A."/>
            <person name="Lucas S."/>
            <person name="Glavina Del Rio T."/>
            <person name="Nolan M."/>
            <person name="Tice H."/>
            <person name="Han C."/>
            <person name="Goodwin L."/>
            <person name="Pitluck S."/>
            <person name="Liolios K."/>
            <person name="Ivanova N."/>
            <person name="Mavromatis K."/>
            <person name="Ovchinnikova G."/>
            <person name="Pati A."/>
            <person name="Chen A."/>
            <person name="Palaniappan K."/>
            <person name="Land M."/>
            <person name="Hauser L."/>
            <person name="Chang Y."/>
            <person name="Jeffries C."/>
            <person name="Lu M."/>
            <person name="Brettin T."/>
            <person name="Detter J."/>
            <person name="Goker M."/>
            <person name="Tindall B."/>
            <person name="Beck B."/>
            <person name="McDermott T."/>
            <person name="Woyke T."/>
            <person name="Bristow J."/>
            <person name="Eisen J."/>
            <person name="Markowitz V."/>
            <person name="Hugenholtz P."/>
            <person name="Kyrpides N."/>
            <person name="Klenk H."/>
            <person name="Cheng J."/>
        </authorList>
    </citation>
    <scope>NUCLEOTIDE SEQUENCE [LARGE SCALE GENOMIC DNA]</scope>
    <source>
        <strain evidence="4">ATCC BAA-798 / YNP1</strain>
    </source>
</reference>
<protein>
    <recommendedName>
        <fullName evidence="2">CBU-0592-like domain-containing protein</fullName>
    </recommendedName>
</protein>
<evidence type="ECO:0000259" key="2">
    <source>
        <dbReference type="Pfam" id="PF26604"/>
    </source>
</evidence>
<keyword evidence="1" id="KW-1133">Transmembrane helix</keyword>
<dbReference type="AlphaFoldDB" id="D1CIV4"/>
<name>D1CIV4_THET1</name>
<dbReference type="InterPro" id="IPR058058">
    <property type="entry name" value="CBU_0592-like"/>
</dbReference>
<feature type="transmembrane region" description="Helical" evidence="1">
    <location>
        <begin position="55"/>
        <end position="73"/>
    </location>
</feature>